<keyword evidence="4" id="KW-1185">Reference proteome</keyword>
<evidence type="ECO:0000259" key="2">
    <source>
        <dbReference type="Pfam" id="PF13020"/>
    </source>
</evidence>
<dbReference type="Proteomes" id="UP001311915">
    <property type="component" value="Unassembled WGS sequence"/>
</dbReference>
<protein>
    <recommendedName>
        <fullName evidence="2">Protein NO VEIN C-terminal domain-containing protein</fullName>
    </recommendedName>
</protein>
<evidence type="ECO:0000256" key="1">
    <source>
        <dbReference type="SAM" id="MobiDB-lite"/>
    </source>
</evidence>
<evidence type="ECO:0000313" key="4">
    <source>
        <dbReference type="Proteomes" id="UP001311915"/>
    </source>
</evidence>
<dbReference type="GO" id="GO:0005634">
    <property type="term" value="C:nucleus"/>
    <property type="evidence" value="ECO:0007669"/>
    <property type="project" value="TreeGrafter"/>
</dbReference>
<comment type="caution">
    <text evidence="3">The sequence shown here is derived from an EMBL/GenBank/DDBJ whole genome shotgun (WGS) entry which is preliminary data.</text>
</comment>
<dbReference type="InterPro" id="IPR024975">
    <property type="entry name" value="NOV_C"/>
</dbReference>
<dbReference type="GO" id="GO:0048364">
    <property type="term" value="P:root development"/>
    <property type="evidence" value="ECO:0007669"/>
    <property type="project" value="TreeGrafter"/>
</dbReference>
<feature type="region of interest" description="Disordered" evidence="1">
    <location>
        <begin position="952"/>
        <end position="973"/>
    </location>
</feature>
<feature type="domain" description="Protein NO VEIN C-terminal" evidence="2">
    <location>
        <begin position="1054"/>
        <end position="1137"/>
    </location>
</feature>
<accession>A0AAV9M4P9</accession>
<dbReference type="Pfam" id="PF13020">
    <property type="entry name" value="NOV_C"/>
    <property type="match status" value="1"/>
</dbReference>
<dbReference type="EMBL" id="JAWPEI010000003">
    <property type="protein sequence ID" value="KAK4732817.1"/>
    <property type="molecule type" value="Genomic_DNA"/>
</dbReference>
<dbReference type="AlphaFoldDB" id="A0AAV9M4P9"/>
<dbReference type="PANTHER" id="PTHR32387">
    <property type="entry name" value="WU:FJ29H11"/>
    <property type="match status" value="1"/>
</dbReference>
<proteinExistence type="predicted"/>
<sequence length="1163" mass="131118">MAFTLQQTLDGSYNAHLNQQPVFAFLPLRKYGLKFILQGDFVLHSSREEVDGDSPWNQWLLSEFPGLFVSAERSFCNLLCFKDNPAKGVTAYMSFVPLVGEVHGFFSSLPRMILSRLLMSNCLIVESTETEWVPPCKVLRNWTQEARNLLPDSLLRKHLGVGFLHKDIVLPDLLARALGIEEYGLKVLLQVITSLCSSEDGLTSMSLGWLCAWLNSVYKVSSHGKNSSGFETETDLMKDLKKIPFIPLSDGKYGSLDEGAIWLHADQMGATTNDEYAPETFPRLYLMIRTVSPALLSAAAALGTSCSDSSIVDNVTRMLYRVGIKRDRTRELLTKYYAFLMFHLQLSCPDCQSVKDQIIREVRDNACMLTNFGCKRPIEFPIHFSKQFENPVDMSRLIQGLDFEWHEIEDIFLKHPINKLLSGILQVEKSISDVCSVPIATSDEDLNSKGSTARDWVSDEFADLLSRLSSMGDKEKCKYLLEVLDSLWDDNFADKALAFVSVPLENDNYLTLHSPEPSVRSKKLLTALDLKIQVTVDDTLAILKVWRAKLPVSASFSQMSKFYTFIWSRMNTSEKKVIEELRNEPFVFVPCKLAASHEDVASGVLLSSKEVFWRDLTGSTDQVKIVCPEYDPHSVQHPFTKMLCSVYPSLHDFFVKECGVDEFPHFHGYLQILLQLSSTALPSQAAKNVFQIFLKWVDELNSGSLRSEDIGFLKQGLLTKEYLVLPTAEDKWVSLNPSFGLICWCDDDKLRKVFKYFDDIKFLYFGELNDDEKEILKTKVSIFLRKLNIPSLSEVVTREAIYYGPTDSSFVASVVNWTLPQTGFENLKCLQIVIVEKLFYKNVIKSSHIASKKRFESSSLLEGKILYAPRESDSQSIFMELSRLFSFGTPNLHLANFLHMITTIRIRQKMPKLPASESVWSLANVPLSKDGEIGLMSSSRTVDEKTPVTFQKRSGISSNWPPSDWKTAPGSAAKSPAASGIKIFAQAPTEITNFENVDNDRASAAATVKMTFDPPHSMTIPHDLNYSSSDVSERDHLYVGTTDPQQALLTGRLGEFVAFKYFVGKHGEPFVKWVNETNETGLPYDLVVGDDEYIEVKSTRATGKDWFHITSREWQFAVEKGESFCLAHVVLSPDNTALVTVYKNPVSLCQLGKLQLALTIHKS</sequence>
<gene>
    <name evidence="3" type="ORF">R3W88_025805</name>
</gene>
<dbReference type="InterPro" id="IPR052957">
    <property type="entry name" value="Auxin_embryo_med"/>
</dbReference>
<dbReference type="GO" id="GO:0009793">
    <property type="term" value="P:embryo development ending in seed dormancy"/>
    <property type="evidence" value="ECO:0007669"/>
    <property type="project" value="TreeGrafter"/>
</dbReference>
<dbReference type="GO" id="GO:0010305">
    <property type="term" value="P:leaf vascular tissue pattern formation"/>
    <property type="evidence" value="ECO:0007669"/>
    <property type="project" value="TreeGrafter"/>
</dbReference>
<organism evidence="3 4">
    <name type="scientific">Solanum pinnatisectum</name>
    <name type="common">tansyleaf nightshade</name>
    <dbReference type="NCBI Taxonomy" id="50273"/>
    <lineage>
        <taxon>Eukaryota</taxon>
        <taxon>Viridiplantae</taxon>
        <taxon>Streptophyta</taxon>
        <taxon>Embryophyta</taxon>
        <taxon>Tracheophyta</taxon>
        <taxon>Spermatophyta</taxon>
        <taxon>Magnoliopsida</taxon>
        <taxon>eudicotyledons</taxon>
        <taxon>Gunneridae</taxon>
        <taxon>Pentapetalae</taxon>
        <taxon>asterids</taxon>
        <taxon>lamiids</taxon>
        <taxon>Solanales</taxon>
        <taxon>Solanaceae</taxon>
        <taxon>Solanoideae</taxon>
        <taxon>Solaneae</taxon>
        <taxon>Solanum</taxon>
    </lineage>
</organism>
<dbReference type="PANTHER" id="PTHR32387:SF0">
    <property type="entry name" value="PROTEIN NO VEIN"/>
    <property type="match status" value="1"/>
</dbReference>
<name>A0AAV9M4P9_9SOLN</name>
<feature type="compositionally biased region" description="Polar residues" evidence="1">
    <location>
        <begin position="952"/>
        <end position="961"/>
    </location>
</feature>
<evidence type="ECO:0000313" key="3">
    <source>
        <dbReference type="EMBL" id="KAK4732817.1"/>
    </source>
</evidence>
<reference evidence="3 4" key="1">
    <citation type="submission" date="2023-10" db="EMBL/GenBank/DDBJ databases">
        <title>Genome-Wide Identification Analysis in wild type Solanum Pinnatisectum Reveals Some Genes Defensing Phytophthora Infestans.</title>
        <authorList>
            <person name="Sun C."/>
        </authorList>
    </citation>
    <scope>NUCLEOTIDE SEQUENCE [LARGE SCALE GENOMIC DNA]</scope>
    <source>
        <strain evidence="3">LQN</strain>
        <tissue evidence="3">Leaf</tissue>
    </source>
</reference>